<dbReference type="HAMAP" id="MF_00652">
    <property type="entry name" value="UPF0246"/>
    <property type="match status" value="1"/>
</dbReference>
<evidence type="ECO:0000313" key="3">
    <source>
        <dbReference type="Proteomes" id="UP001597297"/>
    </source>
</evidence>
<dbReference type="EMBL" id="JBHUJC010000013">
    <property type="protein sequence ID" value="MFD2275858.1"/>
    <property type="molecule type" value="Genomic_DNA"/>
</dbReference>
<keyword evidence="3" id="KW-1185">Reference proteome</keyword>
<organism evidence="2 3">
    <name type="scientific">Rubritalea spongiae</name>
    <dbReference type="NCBI Taxonomy" id="430797"/>
    <lineage>
        <taxon>Bacteria</taxon>
        <taxon>Pseudomonadati</taxon>
        <taxon>Verrucomicrobiota</taxon>
        <taxon>Verrucomicrobiia</taxon>
        <taxon>Verrucomicrobiales</taxon>
        <taxon>Rubritaleaceae</taxon>
        <taxon>Rubritalea</taxon>
    </lineage>
</organism>
<name>A0ABW5E037_9BACT</name>
<comment type="caution">
    <text evidence="2">The sequence shown here is derived from an EMBL/GenBank/DDBJ whole genome shotgun (WGS) entry which is preliminary data.</text>
</comment>
<dbReference type="NCBIfam" id="NF002542">
    <property type="entry name" value="PRK02101.1-3"/>
    <property type="match status" value="1"/>
</dbReference>
<dbReference type="PANTHER" id="PTHR30283:SF4">
    <property type="entry name" value="PEROXIDE STRESS RESISTANCE PROTEIN YAAA"/>
    <property type="match status" value="1"/>
</dbReference>
<dbReference type="InterPro" id="IPR005583">
    <property type="entry name" value="YaaA"/>
</dbReference>
<evidence type="ECO:0000313" key="2">
    <source>
        <dbReference type="EMBL" id="MFD2275858.1"/>
    </source>
</evidence>
<dbReference type="Proteomes" id="UP001597297">
    <property type="component" value="Unassembled WGS sequence"/>
</dbReference>
<proteinExistence type="inferred from homology"/>
<evidence type="ECO:0000256" key="1">
    <source>
        <dbReference type="HAMAP-Rule" id="MF_00652"/>
    </source>
</evidence>
<dbReference type="Pfam" id="PF03883">
    <property type="entry name" value="H2O2_YaaD"/>
    <property type="match status" value="1"/>
</dbReference>
<comment type="similarity">
    <text evidence="1">Belongs to the UPF0246 family.</text>
</comment>
<sequence length="257" mass="29334">MLILLSPAKSLDYDSELPTKKHTKPRLLDDSEVLVQQLRAMTPAELGSLMSISDKLAELNAERYVQWEKDFSHENSRQALFAFTGDVYQGMELSEWLADDFSEAQKKVRILSGLYGVLRPLDLMQAYRLEMGTKLENERGKNLYEFWGSKITQLLNKDLKVSGNDLVVNLASNEYFSSVKKKELDGTLITPQFKDEKNGKYKVISFYAKKARGMMADYIVRNGIDDVEGLKHFMTAGYQFDPEASTDTDLVFLRAEQ</sequence>
<dbReference type="PANTHER" id="PTHR30283">
    <property type="entry name" value="PEROXIDE STRESS RESPONSE PROTEIN YAAA"/>
    <property type="match status" value="1"/>
</dbReference>
<dbReference type="RefSeq" id="WP_377095143.1">
    <property type="nucleotide sequence ID" value="NZ_JBHSJM010000001.1"/>
</dbReference>
<accession>A0ABW5E037</accession>
<gene>
    <name evidence="2" type="primary">yaaA</name>
    <name evidence="2" type="ORF">ACFSQZ_05210</name>
</gene>
<dbReference type="NCBIfam" id="NF002541">
    <property type="entry name" value="PRK02101.1-1"/>
    <property type="match status" value="1"/>
</dbReference>
<protein>
    <recommendedName>
        <fullName evidence="1">UPF0246 protein ACFSQZ_05210</fullName>
    </recommendedName>
</protein>
<reference evidence="3" key="1">
    <citation type="journal article" date="2019" name="Int. J. Syst. Evol. Microbiol.">
        <title>The Global Catalogue of Microorganisms (GCM) 10K type strain sequencing project: providing services to taxonomists for standard genome sequencing and annotation.</title>
        <authorList>
            <consortium name="The Broad Institute Genomics Platform"/>
            <consortium name="The Broad Institute Genome Sequencing Center for Infectious Disease"/>
            <person name="Wu L."/>
            <person name="Ma J."/>
        </authorList>
    </citation>
    <scope>NUCLEOTIDE SEQUENCE [LARGE SCALE GENOMIC DNA]</scope>
    <source>
        <strain evidence="3">JCM 16545</strain>
    </source>
</reference>